<reference evidence="2" key="1">
    <citation type="submission" date="2022-11" db="UniProtKB">
        <authorList>
            <consortium name="WormBaseParasite"/>
        </authorList>
    </citation>
    <scope>IDENTIFICATION</scope>
</reference>
<dbReference type="WBParaSite" id="ES5_v2.g23970.t1">
    <property type="protein sequence ID" value="ES5_v2.g23970.t1"/>
    <property type="gene ID" value="ES5_v2.g23970"/>
</dbReference>
<proteinExistence type="predicted"/>
<name>A0AC34G3E7_9BILA</name>
<dbReference type="Proteomes" id="UP000887579">
    <property type="component" value="Unplaced"/>
</dbReference>
<organism evidence="1 2">
    <name type="scientific">Panagrolaimus sp. ES5</name>
    <dbReference type="NCBI Taxonomy" id="591445"/>
    <lineage>
        <taxon>Eukaryota</taxon>
        <taxon>Metazoa</taxon>
        <taxon>Ecdysozoa</taxon>
        <taxon>Nematoda</taxon>
        <taxon>Chromadorea</taxon>
        <taxon>Rhabditida</taxon>
        <taxon>Tylenchina</taxon>
        <taxon>Panagrolaimomorpha</taxon>
        <taxon>Panagrolaimoidea</taxon>
        <taxon>Panagrolaimidae</taxon>
        <taxon>Panagrolaimus</taxon>
    </lineage>
</organism>
<protein>
    <submittedName>
        <fullName evidence="2">C2H2-type domain-containing protein</fullName>
    </submittedName>
</protein>
<evidence type="ECO:0000313" key="2">
    <source>
        <dbReference type="WBParaSite" id="ES5_v2.g23970.t1"/>
    </source>
</evidence>
<accession>A0AC34G3E7</accession>
<evidence type="ECO:0000313" key="1">
    <source>
        <dbReference type="Proteomes" id="UP000887579"/>
    </source>
</evidence>
<sequence length="442" mass="51175">NIIPVYYQYEEENENNNAEYQYIDGLKDGEIFEENYIIEEFNEPYIYESTRQIHQQQEQVLQDAGTHIDDIINGVAHGGLVYEEIKKRKGPTTKECEYCGLTLKYPSKIAAHMRTHTGERPYSCKYCGQTFTQRTPWTSHMKRHEGDTPFKCTYCSKAFPNPSTCKAHIKRVHLKKPKAHPGQVIDATTKKQNEDQAQISQDNLTSTKSLKECLKEQEKQGYICQVCGMHIRQLSKVSSHMSTHNGYKYKPFQCQFCDLLLSSLSSYNVHIKRFHSTEKPYSCPWECGKSFPTQSNRNEHEKIVHHKIKRYQCSINNCNKLFTRRFYLCNHFTRCHSGWELAPDEAKGNRVVAIPFNGKEEKDLELISAKPSIIVMHSDGTKYLVQILGPLGQPPFHDPASVEDEFINFYSGNNLEDTPSIAEPHHEEIIIQNDQELEEMFC</sequence>